<gene>
    <name evidence="1" type="ORF">CPAG_08257</name>
</gene>
<reference evidence="2" key="3">
    <citation type="journal article" date="2010" name="Genome Res.">
        <title>Population genomic sequencing of Coccidioides fungi reveals recent hybridization and transposon control.</title>
        <authorList>
            <person name="Neafsey D.E."/>
            <person name="Barker B.M."/>
            <person name="Sharpton T.J."/>
            <person name="Stajich J.E."/>
            <person name="Park D.J."/>
            <person name="Whiston E."/>
            <person name="Hung C.-Y."/>
            <person name="McMahan C."/>
            <person name="White J."/>
            <person name="Sykes S."/>
            <person name="Heiman D."/>
            <person name="Young S."/>
            <person name="Zeng Q."/>
            <person name="Abouelleil A."/>
            <person name="Aftuck L."/>
            <person name="Bessette D."/>
            <person name="Brown A."/>
            <person name="FitzGerald M."/>
            <person name="Lui A."/>
            <person name="Macdonald J.P."/>
            <person name="Priest M."/>
            <person name="Orbach M.J."/>
            <person name="Galgiani J.N."/>
            <person name="Kirkland T.N."/>
            <person name="Cole G.T."/>
            <person name="Birren B.W."/>
            <person name="Henn M.R."/>
            <person name="Taylor J.W."/>
            <person name="Rounsley S.D."/>
        </authorList>
    </citation>
    <scope>NUCLEOTIDE SEQUENCE [LARGE SCALE GENOMIC DNA]</scope>
    <source>
        <strain evidence="2">RMSCC 3488</strain>
    </source>
</reference>
<name>A0A0J6IJ78_COCPO</name>
<dbReference type="EMBL" id="DS268113">
    <property type="protein sequence ID" value="KMM71957.1"/>
    <property type="molecule type" value="Genomic_DNA"/>
</dbReference>
<organism evidence="1 2">
    <name type="scientific">Coccidioides posadasii RMSCC 3488</name>
    <dbReference type="NCBI Taxonomy" id="454284"/>
    <lineage>
        <taxon>Eukaryota</taxon>
        <taxon>Fungi</taxon>
        <taxon>Dikarya</taxon>
        <taxon>Ascomycota</taxon>
        <taxon>Pezizomycotina</taxon>
        <taxon>Eurotiomycetes</taxon>
        <taxon>Eurotiomycetidae</taxon>
        <taxon>Onygenales</taxon>
        <taxon>Onygenaceae</taxon>
        <taxon>Coccidioides</taxon>
    </lineage>
</organism>
<proteinExistence type="predicted"/>
<reference evidence="2" key="2">
    <citation type="journal article" date="2009" name="Genome Res.">
        <title>Comparative genomic analyses of the human fungal pathogens Coccidioides and their relatives.</title>
        <authorList>
            <person name="Sharpton T.J."/>
            <person name="Stajich J.E."/>
            <person name="Rounsley S.D."/>
            <person name="Gardner M.J."/>
            <person name="Wortman J.R."/>
            <person name="Jordar V.S."/>
            <person name="Maiti R."/>
            <person name="Kodira C.D."/>
            <person name="Neafsey D.E."/>
            <person name="Zeng Q."/>
            <person name="Hung C.-Y."/>
            <person name="McMahan C."/>
            <person name="Muszewska A."/>
            <person name="Grynberg M."/>
            <person name="Mandel M.A."/>
            <person name="Kellner E.M."/>
            <person name="Barker B.M."/>
            <person name="Galgiani J.N."/>
            <person name="Orbach M.J."/>
            <person name="Kirkland T.N."/>
            <person name="Cole G.T."/>
            <person name="Henn M.R."/>
            <person name="Birren B.W."/>
            <person name="Taylor J.W."/>
        </authorList>
    </citation>
    <scope>NUCLEOTIDE SEQUENCE [LARGE SCALE GENOMIC DNA]</scope>
    <source>
        <strain evidence="2">RMSCC 3488</strain>
    </source>
</reference>
<reference evidence="1 2" key="1">
    <citation type="submission" date="2007-06" db="EMBL/GenBank/DDBJ databases">
        <title>The Genome Sequence of Coccidioides posadasii RMSCC_3488.</title>
        <authorList>
            <consortium name="Coccidioides Genome Resources Consortium"/>
            <consortium name="The Broad Institute Genome Sequencing Platform"/>
            <person name="Henn M.R."/>
            <person name="Sykes S."/>
            <person name="Young S."/>
            <person name="Jaffe D."/>
            <person name="Berlin A."/>
            <person name="Alvarez P."/>
            <person name="Butler J."/>
            <person name="Gnerre S."/>
            <person name="Grabherr M."/>
            <person name="Mauceli E."/>
            <person name="Brockman W."/>
            <person name="Kodira C."/>
            <person name="Alvarado L."/>
            <person name="Zeng Q."/>
            <person name="Crawford M."/>
            <person name="Antoine C."/>
            <person name="Devon K."/>
            <person name="Galgiani J."/>
            <person name="Orsborn K."/>
            <person name="Lewis M.L."/>
            <person name="Nusbaum C."/>
            <person name="Galagan J."/>
            <person name="Birren B."/>
        </authorList>
    </citation>
    <scope>NUCLEOTIDE SEQUENCE [LARGE SCALE GENOMIC DNA]</scope>
    <source>
        <strain evidence="1 2">RMSCC 3488</strain>
    </source>
</reference>
<dbReference type="Proteomes" id="UP000054567">
    <property type="component" value="Unassembled WGS sequence"/>
</dbReference>
<dbReference type="AlphaFoldDB" id="A0A0J6IJ78"/>
<evidence type="ECO:0000313" key="2">
    <source>
        <dbReference type="Proteomes" id="UP000054567"/>
    </source>
</evidence>
<sequence>MPSTNAMRHLDAKLRQGRCAAPACIEDAEDFRLKELSQYPSRLSIYEVGTYNSASKIELKQFLALHAIWIDVRREDFDPEVWGIKDVDKAEQKLHTQLWETFLKEILPAKELLPVHNLGSWSFVWYYIQVVLNLQQNVDEEDEPKLAFSPIAGGTRGKLQEKRDHELRAIEKGGLYLF</sequence>
<protein>
    <submittedName>
        <fullName evidence="1">Uncharacterized protein</fullName>
    </submittedName>
</protein>
<dbReference type="VEuPathDB" id="FungiDB:CPAG_08257"/>
<evidence type="ECO:0000313" key="1">
    <source>
        <dbReference type="EMBL" id="KMM71957.1"/>
    </source>
</evidence>
<accession>A0A0J6IJ78</accession>